<feature type="transmembrane region" description="Helical" evidence="7">
    <location>
        <begin position="120"/>
        <end position="142"/>
    </location>
</feature>
<proteinExistence type="inferred from homology"/>
<sequence length="368" mass="42415">MLNRCCFDYACERSSDVSKESSSRLRGAGRLQLEAPPLNVSCLLCRVRGAQNKMLLKMPKKLLKTAHYIELGRYQNWPVLLPHRIRLYTYEQIPLFLKENPYITDGYRAHLTSKLCLKSIFILSNETVNIWSHLLGFVLFFSLGVNDLSSVLPAAGANREDYIIYATGLFCFQVCMLCSVGYHLFSCHRLEKTCRRWLALDYAGISIGILGCYVPGIFYAFYCNAFWQQVYLLMVLSLILAIFCAQVHPRYLSNDWKMIRMTIFCCVAGVGVIPACHWIWLSEGFASEIVQLFLPRVIVMYLIAGSAFLFYATKIPERYFPGQVNYIGASHQLWHVLVVVMFYWWHQTAVHIMDFRHSRPCLSRTAGR</sequence>
<keyword evidence="6" id="KW-0862">Zinc</keyword>
<dbReference type="Proteomes" id="UP000250572">
    <property type="component" value="Unassembled WGS sequence"/>
</dbReference>
<feature type="transmembrane region" description="Helical" evidence="7">
    <location>
        <begin position="293"/>
        <end position="312"/>
    </location>
</feature>
<evidence type="ECO:0000256" key="3">
    <source>
        <dbReference type="ARBA" id="ARBA00022692"/>
    </source>
</evidence>
<feature type="transmembrane region" description="Helical" evidence="7">
    <location>
        <begin position="162"/>
        <end position="185"/>
    </location>
</feature>
<name>A0A315VVY0_GAMAF</name>
<evidence type="ECO:0000256" key="7">
    <source>
        <dbReference type="SAM" id="Phobius"/>
    </source>
</evidence>
<dbReference type="GO" id="GO:0038023">
    <property type="term" value="F:signaling receptor activity"/>
    <property type="evidence" value="ECO:0007669"/>
    <property type="project" value="TreeGrafter"/>
</dbReference>
<dbReference type="GO" id="GO:0046872">
    <property type="term" value="F:metal ion binding"/>
    <property type="evidence" value="ECO:0007669"/>
    <property type="project" value="UniProtKB-KW"/>
</dbReference>
<evidence type="ECO:0000313" key="9">
    <source>
        <dbReference type="Proteomes" id="UP000250572"/>
    </source>
</evidence>
<reference evidence="8 9" key="1">
    <citation type="journal article" date="2018" name="G3 (Bethesda)">
        <title>A High-Quality Reference Genome for the Invasive Mosquitofish Gambusia affinis Using a Chicago Library.</title>
        <authorList>
            <person name="Hoffberg S.L."/>
            <person name="Troendle N.J."/>
            <person name="Glenn T.C."/>
            <person name="Mahmud O."/>
            <person name="Louha S."/>
            <person name="Chalopin D."/>
            <person name="Bennetzen J.L."/>
            <person name="Mauricio R."/>
        </authorList>
    </citation>
    <scope>NUCLEOTIDE SEQUENCE [LARGE SCALE GENOMIC DNA]</scope>
    <source>
        <strain evidence="8">NE01/NJP1002.9</strain>
        <tissue evidence="8">Muscle</tissue>
    </source>
</reference>
<keyword evidence="4 7" id="KW-1133">Transmembrane helix</keyword>
<keyword evidence="5 7" id="KW-0472">Membrane</keyword>
<dbReference type="GO" id="GO:0016020">
    <property type="term" value="C:membrane"/>
    <property type="evidence" value="ECO:0007669"/>
    <property type="project" value="UniProtKB-SubCell"/>
</dbReference>
<gene>
    <name evidence="8" type="ORF">CCH79_00000737</name>
</gene>
<evidence type="ECO:0000256" key="5">
    <source>
        <dbReference type="ARBA" id="ARBA00023136"/>
    </source>
</evidence>
<dbReference type="STRING" id="33528.ENSGAFP00000008117"/>
<comment type="caution">
    <text evidence="8">The sequence shown here is derived from an EMBL/GenBank/DDBJ whole genome shotgun (WGS) entry which is preliminary data.</text>
</comment>
<dbReference type="PANTHER" id="PTHR20855">
    <property type="entry name" value="ADIPOR/PROGESTIN RECEPTOR-RELATED"/>
    <property type="match status" value="1"/>
</dbReference>
<evidence type="ECO:0000313" key="8">
    <source>
        <dbReference type="EMBL" id="PWA26595.1"/>
    </source>
</evidence>
<feature type="binding site" evidence="6">
    <location>
        <position position="183"/>
    </location>
    <ligand>
        <name>Zn(2+)</name>
        <dbReference type="ChEBI" id="CHEBI:29105"/>
    </ligand>
</feature>
<feature type="transmembrane region" description="Helical" evidence="7">
    <location>
        <begin position="197"/>
        <end position="222"/>
    </location>
</feature>
<feature type="transmembrane region" description="Helical" evidence="7">
    <location>
        <begin position="324"/>
        <end position="345"/>
    </location>
</feature>
<comment type="subcellular location">
    <subcellularLocation>
        <location evidence="1">Membrane</location>
        <topology evidence="1">Multi-pass membrane protein</topology>
    </subcellularLocation>
</comment>
<dbReference type="Pfam" id="PF03006">
    <property type="entry name" value="HlyIII"/>
    <property type="match status" value="1"/>
</dbReference>
<organism evidence="8 9">
    <name type="scientific">Gambusia affinis</name>
    <name type="common">Western mosquitofish</name>
    <name type="synonym">Heterandria affinis</name>
    <dbReference type="NCBI Taxonomy" id="33528"/>
    <lineage>
        <taxon>Eukaryota</taxon>
        <taxon>Metazoa</taxon>
        <taxon>Chordata</taxon>
        <taxon>Craniata</taxon>
        <taxon>Vertebrata</taxon>
        <taxon>Euteleostomi</taxon>
        <taxon>Actinopterygii</taxon>
        <taxon>Neopterygii</taxon>
        <taxon>Teleostei</taxon>
        <taxon>Neoteleostei</taxon>
        <taxon>Acanthomorphata</taxon>
        <taxon>Ovalentaria</taxon>
        <taxon>Atherinomorphae</taxon>
        <taxon>Cyprinodontiformes</taxon>
        <taxon>Poeciliidae</taxon>
        <taxon>Poeciliinae</taxon>
        <taxon>Gambusia</taxon>
    </lineage>
</organism>
<keyword evidence="9" id="KW-1185">Reference proteome</keyword>
<dbReference type="AlphaFoldDB" id="A0A315VVY0"/>
<evidence type="ECO:0000256" key="6">
    <source>
        <dbReference type="PIRSR" id="PIRSR604254-1"/>
    </source>
</evidence>
<feature type="transmembrane region" description="Helical" evidence="7">
    <location>
        <begin position="228"/>
        <end position="247"/>
    </location>
</feature>
<evidence type="ECO:0008006" key="10">
    <source>
        <dbReference type="Google" id="ProtNLM"/>
    </source>
</evidence>
<accession>A0A315VVY0</accession>
<evidence type="ECO:0000256" key="2">
    <source>
        <dbReference type="ARBA" id="ARBA00007018"/>
    </source>
</evidence>
<dbReference type="PANTHER" id="PTHR20855:SF15">
    <property type="entry name" value="PROGESTIN AND ADIPOQ RECEPTOR FAMILY MEMBER 3"/>
    <property type="match status" value="1"/>
</dbReference>
<keyword evidence="6" id="KW-0479">Metal-binding</keyword>
<dbReference type="InterPro" id="IPR004254">
    <property type="entry name" value="AdipoR/HlyIII-related"/>
</dbReference>
<evidence type="ECO:0000256" key="1">
    <source>
        <dbReference type="ARBA" id="ARBA00004141"/>
    </source>
</evidence>
<protein>
    <recommendedName>
        <fullName evidence="10">Progestin and adipoQ receptor family member IIIb</fullName>
    </recommendedName>
</protein>
<comment type="similarity">
    <text evidence="2">Belongs to the ADIPOR family.</text>
</comment>
<feature type="transmembrane region" description="Helical" evidence="7">
    <location>
        <begin position="259"/>
        <end position="281"/>
    </location>
</feature>
<keyword evidence="3 7" id="KW-0812">Transmembrane</keyword>
<dbReference type="EMBL" id="NHOQ01001156">
    <property type="protein sequence ID" value="PWA26595.1"/>
    <property type="molecule type" value="Genomic_DNA"/>
</dbReference>
<feature type="binding site" evidence="6">
    <location>
        <position position="331"/>
    </location>
    <ligand>
        <name>Zn(2+)</name>
        <dbReference type="ChEBI" id="CHEBI:29105"/>
    </ligand>
</feature>
<evidence type="ECO:0000256" key="4">
    <source>
        <dbReference type="ARBA" id="ARBA00022989"/>
    </source>
</evidence>
<feature type="binding site" evidence="6">
    <location>
        <position position="335"/>
    </location>
    <ligand>
        <name>Zn(2+)</name>
        <dbReference type="ChEBI" id="CHEBI:29105"/>
    </ligand>
</feature>